<evidence type="ECO:0000313" key="1">
    <source>
        <dbReference type="EMBL" id="AKO65271.1"/>
    </source>
</evidence>
<dbReference type="Pfam" id="PF00494">
    <property type="entry name" value="SQS_PSY"/>
    <property type="match status" value="1"/>
</dbReference>
<dbReference type="SUPFAM" id="SSF48576">
    <property type="entry name" value="Terpenoid synthases"/>
    <property type="match status" value="1"/>
</dbReference>
<proteinExistence type="predicted"/>
<dbReference type="GO" id="GO:0016765">
    <property type="term" value="F:transferase activity, transferring alkyl or aryl (other than methyl) groups"/>
    <property type="evidence" value="ECO:0007669"/>
    <property type="project" value="UniProtKB-ARBA"/>
</dbReference>
<dbReference type="PANTHER" id="PTHR31480">
    <property type="entry name" value="BIFUNCTIONAL LYCOPENE CYCLASE/PHYTOENE SYNTHASE"/>
    <property type="match status" value="1"/>
</dbReference>
<organism evidence="1 2">
    <name type="scientific">Methylophilales bacterium MBRS-H7</name>
    <dbReference type="NCBI Taxonomy" id="1623450"/>
    <lineage>
        <taxon>Bacteria</taxon>
        <taxon>Pseudomonadati</taxon>
        <taxon>Pseudomonadota</taxon>
        <taxon>Betaproteobacteria</taxon>
        <taxon>Nitrosomonadales</taxon>
        <taxon>OM43 clade</taxon>
    </lineage>
</organism>
<dbReference type="InterPro" id="IPR008949">
    <property type="entry name" value="Isoprenoid_synthase_dom_sf"/>
</dbReference>
<evidence type="ECO:0000313" key="2">
    <source>
        <dbReference type="Proteomes" id="UP000066549"/>
    </source>
</evidence>
<reference evidence="1 2" key="1">
    <citation type="submission" date="2015-03" db="EMBL/GenBank/DDBJ databases">
        <title>Comparative analysis of the OM43 clade including a novel species from Red Sea uncovers genomic and metabolic diversity among marine methylotrophs.</title>
        <authorList>
            <person name="Jimenez-Infante F."/>
            <person name="Ngugi D.K."/>
            <person name="Vinu M."/>
            <person name="Alam I."/>
            <person name="Kamau A."/>
            <person name="Blom J."/>
            <person name="Bajic V.B."/>
            <person name="Stingl U."/>
        </authorList>
    </citation>
    <scope>NUCLEOTIDE SEQUENCE [LARGE SCALE GENOMIC DNA]</scope>
    <source>
        <strain evidence="1 2">MBRSH7</strain>
    </source>
</reference>
<protein>
    <recommendedName>
        <fullName evidence="3">Phytoene synthase</fullName>
    </recommendedName>
</protein>
<name>A0A0H4IWC5_9PROT</name>
<evidence type="ECO:0008006" key="3">
    <source>
        <dbReference type="Google" id="ProtNLM"/>
    </source>
</evidence>
<dbReference type="AlphaFoldDB" id="A0A0H4IWC5"/>
<gene>
    <name evidence="1" type="ORF">VI33_00405</name>
</gene>
<dbReference type="EMBL" id="CP011002">
    <property type="protein sequence ID" value="AKO65271.1"/>
    <property type="molecule type" value="Genomic_DNA"/>
</dbReference>
<keyword evidence="2" id="KW-1185">Reference proteome</keyword>
<dbReference type="Gene3D" id="1.10.600.10">
    <property type="entry name" value="Farnesyl Diphosphate Synthase"/>
    <property type="match status" value="1"/>
</dbReference>
<dbReference type="Proteomes" id="UP000066549">
    <property type="component" value="Chromosome"/>
</dbReference>
<dbReference type="OrthoDB" id="9807580at2"/>
<sequence>MRSSNYTSLKDNRVIKKHYENFSIAKLLPKENKNAIITIYAFARIGDDIADDENLSAKAKQDQLKKIKSQLDVIKKHRMPSEPLFVDLFHLIKTYKLNIQHFYQLLDAFFQDTTKKKYKNEKELFDYYEDAANAAGRLYLQVNQLDSKETYKYANHICSAFAMIDMIQDIQEDLNKDRVYLPESLIKQYKIDVSALKKGQFHGDWHNFKNYWTDQINNRLVLGKGIFNYGNWRFRLEMKLLISAGIMLSRKIKKRGNPFNIKMGPISWFIVFTKAIFLR</sequence>
<dbReference type="InterPro" id="IPR002060">
    <property type="entry name" value="Squ/phyt_synthse"/>
</dbReference>
<accession>A0A0H4IWC5</accession>